<reference evidence="2" key="1">
    <citation type="submission" date="2020-10" db="EMBL/GenBank/DDBJ databases">
        <authorList>
            <person name="Gilroy R."/>
        </authorList>
    </citation>
    <scope>NUCLEOTIDE SEQUENCE</scope>
    <source>
        <strain evidence="2">10669</strain>
    </source>
</reference>
<organism evidence="2 3">
    <name type="scientific">Candidatus Spyradosoma merdigallinarum</name>
    <dbReference type="NCBI Taxonomy" id="2840950"/>
    <lineage>
        <taxon>Bacteria</taxon>
        <taxon>Pseudomonadati</taxon>
        <taxon>Verrucomicrobiota</taxon>
        <taxon>Opitutia</taxon>
        <taxon>Opitutia incertae sedis</taxon>
        <taxon>Candidatus Spyradosoma</taxon>
    </lineage>
</organism>
<dbReference type="Proteomes" id="UP000886812">
    <property type="component" value="Unassembled WGS sequence"/>
</dbReference>
<dbReference type="Gene3D" id="3.90.550.10">
    <property type="entry name" value="Spore Coat Polysaccharide Biosynthesis Protein SpsA, Chain A"/>
    <property type="match status" value="1"/>
</dbReference>
<protein>
    <submittedName>
        <fullName evidence="2">Nucleotidyltransferase</fullName>
    </submittedName>
</protein>
<evidence type="ECO:0000259" key="1">
    <source>
        <dbReference type="Pfam" id="PF00483"/>
    </source>
</evidence>
<reference evidence="2" key="2">
    <citation type="journal article" date="2021" name="PeerJ">
        <title>Extensive microbial diversity within the chicken gut microbiome revealed by metagenomics and culture.</title>
        <authorList>
            <person name="Gilroy R."/>
            <person name="Ravi A."/>
            <person name="Getino M."/>
            <person name="Pursley I."/>
            <person name="Horton D.L."/>
            <person name="Alikhan N.F."/>
            <person name="Baker D."/>
            <person name="Gharbi K."/>
            <person name="Hall N."/>
            <person name="Watson M."/>
            <person name="Adriaenssens E.M."/>
            <person name="Foster-Nyarko E."/>
            <person name="Jarju S."/>
            <person name="Secka A."/>
            <person name="Antonio M."/>
            <person name="Oren A."/>
            <person name="Chaudhuri R.R."/>
            <person name="La Ragione R."/>
            <person name="Hildebrand F."/>
            <person name="Pallen M.J."/>
        </authorList>
    </citation>
    <scope>NUCLEOTIDE SEQUENCE</scope>
    <source>
        <strain evidence="2">10669</strain>
    </source>
</reference>
<gene>
    <name evidence="2" type="ORF">IAC75_06810</name>
</gene>
<feature type="domain" description="Nucleotidyl transferase" evidence="1">
    <location>
        <begin position="6"/>
        <end position="178"/>
    </location>
</feature>
<dbReference type="AlphaFoldDB" id="A0A9D1NKZ7"/>
<dbReference type="EMBL" id="DVOG01000181">
    <property type="protein sequence ID" value="HIV04835.1"/>
    <property type="molecule type" value="Genomic_DNA"/>
</dbReference>
<proteinExistence type="predicted"/>
<evidence type="ECO:0000313" key="2">
    <source>
        <dbReference type="EMBL" id="HIV04835.1"/>
    </source>
</evidence>
<name>A0A9D1NKZ7_9BACT</name>
<dbReference type="SUPFAM" id="SSF53448">
    <property type="entry name" value="Nucleotide-diphospho-sugar transferases"/>
    <property type="match status" value="1"/>
</dbReference>
<sequence length="301" mass="33156">MKPTLLVLAAGMGSRYGGLKQMDPMGPSGETILDYSVFDAIRAGFGKVVFIIRPDFEEAFKEMIAKKNLPVPVDYAFQTLDKLPAGFTVPAGREKPWGTTHAILCAKGVVKENFAIINADDFYGRNSYEVLANYLKDLDPNSSAFAMVGFLMKNTLSEHGTVARGVCNTNAEGYLTDIEEMTKIAKVGENGRNTYEDGTTKDIPGDTPVSMNMWGCTPKLFDHLDRIFLEFMKTKGTELKSECFIPMTIGQLIKEGNATAKVLRTDSAWFGVTYKEDKPVVQANIGKLIEAGEYPSNLWAK</sequence>
<dbReference type="InterPro" id="IPR029044">
    <property type="entry name" value="Nucleotide-diphossugar_trans"/>
</dbReference>
<accession>A0A9D1NKZ7</accession>
<comment type="caution">
    <text evidence="2">The sequence shown here is derived from an EMBL/GenBank/DDBJ whole genome shotgun (WGS) entry which is preliminary data.</text>
</comment>
<dbReference type="Pfam" id="PF00483">
    <property type="entry name" value="NTP_transferase"/>
    <property type="match status" value="1"/>
</dbReference>
<evidence type="ECO:0000313" key="3">
    <source>
        <dbReference type="Proteomes" id="UP000886812"/>
    </source>
</evidence>
<dbReference type="InterPro" id="IPR005835">
    <property type="entry name" value="NTP_transferase_dom"/>
</dbReference>